<dbReference type="AlphaFoldDB" id="A0AAT9G4U8"/>
<dbReference type="GO" id="GO:0002161">
    <property type="term" value="F:aminoacyl-tRNA deacylase activity"/>
    <property type="evidence" value="ECO:0007669"/>
    <property type="project" value="InterPro"/>
</dbReference>
<comment type="subunit">
    <text evidence="2 10">Homodimer.</text>
</comment>
<protein>
    <recommendedName>
        <fullName evidence="10">Proline--tRNA ligase</fullName>
        <ecNumber evidence="10">6.1.1.15</ecNumber>
    </recommendedName>
    <alternativeName>
        <fullName evidence="10">Prolyl-tRNA synthetase</fullName>
        <shortName evidence="10">ProRS</shortName>
    </alternativeName>
</protein>
<keyword evidence="7 10" id="KW-0648">Protein biosynthesis</keyword>
<dbReference type="HAMAP" id="MF_01569">
    <property type="entry name" value="Pro_tRNA_synth_type1"/>
    <property type="match status" value="1"/>
</dbReference>
<dbReference type="CDD" id="cd00779">
    <property type="entry name" value="ProRS_core_prok"/>
    <property type="match status" value="1"/>
</dbReference>
<reference evidence="12" key="2">
    <citation type="submission" date="2023-10" db="EMBL/GenBank/DDBJ databases">
        <authorList>
            <person name="Koga R."/>
            <person name="Fukatsu T."/>
        </authorList>
    </citation>
    <scope>NUCLEOTIDE SEQUENCE</scope>
    <source>
        <strain evidence="12">Kw-01</strain>
    </source>
</reference>
<dbReference type="EC" id="6.1.1.15" evidence="10"/>
<sequence length="571" mass="66363">MRTSRYLLSTLRENPADTKINSHQLMLRAGMIRKISSGIYNWLPTGMRVLQKIKNIIRQEMNRIGAIEISTTIIHPKHLWEKSNRLKEYGSELMHLIDRNGRKFILGPTNEEIISSFIRNEIFSYKQLPLNVYQIQNKFRDEIRPRYGIMRCREFIMKDAYSFHLDQESLKNTYNIMLSTYKKIFKRIGLKYAIVPAYNGCIGGNISHEFQVIAKNGEDQLVYSNATDYTAKLELVEAICNDKRKLPKENIRLITFTDINNIIELNTKLNFPIHKIIKTIIVKAKKNYKYKFIALLIRADHELNIIKAEQHPLIDNPIKFASIEEIYSIVNINTVNTIGPINLPLPIIIDRTVAVMNDFIAGANKDHAYYFGINWERDLPLSNIYDLRNVVDGDPSPNGIGTLQIKRSIEIAHIFQLGEKYSKIMDIKVKNNNKNNQFLLMGCYGIGISRMIAAIIEQNYDTKGIIWPNIIAPFQLAIIPVNIHKSFYVKELAEKIYNELQLNNIDVIIDDRTEQIGVMLHDMELIGIPHIIIISERYLDDKKIEYLCRYNATKELINYDQLINFLKKKIK</sequence>
<reference evidence="12" key="1">
    <citation type="journal article" date="2023" name="Front. Microbiol.">
        <title>Genome analysis of Candidatus Aschnera chinzeii, the bacterial endosymbiont of the blood-sucking bat fly Penicillidia jenynsii (Insecta: Diptera: Nycteribiidae).</title>
        <authorList>
            <person name="Koga R."/>
            <person name="Moriyama M."/>
            <person name="Nozaki T."/>
            <person name="Fukatsu T."/>
        </authorList>
    </citation>
    <scope>NUCLEOTIDE SEQUENCE</scope>
    <source>
        <strain evidence="12">Kw-01</strain>
    </source>
</reference>
<dbReference type="PRINTS" id="PR01046">
    <property type="entry name" value="TRNASYNTHPRO"/>
</dbReference>
<keyword evidence="6 10" id="KW-0067">ATP-binding</keyword>
<dbReference type="InterPro" id="IPR002314">
    <property type="entry name" value="aa-tRNA-synt_IIb"/>
</dbReference>
<accession>A0AAT9G4U8</accession>
<dbReference type="SUPFAM" id="SSF55681">
    <property type="entry name" value="Class II aaRS and biotin synthetases"/>
    <property type="match status" value="1"/>
</dbReference>
<dbReference type="InterPro" id="IPR007214">
    <property type="entry name" value="YbaK/aa-tRNA-synth-assoc-dom"/>
</dbReference>
<dbReference type="InterPro" id="IPR036621">
    <property type="entry name" value="Anticodon-bd_dom_sf"/>
</dbReference>
<gene>
    <name evidence="10 12" type="primary">proS</name>
    <name evidence="12" type="ORF">ACHINZ_4240</name>
</gene>
<dbReference type="Pfam" id="PF00587">
    <property type="entry name" value="tRNA-synt_2b"/>
    <property type="match status" value="1"/>
</dbReference>
<comment type="function">
    <text evidence="10">Catalyzes the attachment of proline to tRNA(Pro) in a two-step reaction: proline is first activated by ATP to form Pro-AMP and then transferred to the acceptor end of tRNA(Pro). As ProRS can inadvertently accommodate and process non-cognate amino acids such as alanine and cysteine, to avoid such errors it has two additional distinct editing activities against alanine. One activity is designated as 'pretransfer' editing and involves the tRNA(Pro)-independent hydrolysis of activated Ala-AMP. The other activity is designated 'posttransfer' editing and involves deacylation of mischarged Ala-tRNA(Pro). The misacylated Cys-tRNA(Pro) is not edited by ProRS.</text>
</comment>
<dbReference type="InterPro" id="IPR044140">
    <property type="entry name" value="ProRS_anticodon_short"/>
</dbReference>
<dbReference type="GO" id="GO:0005524">
    <property type="term" value="F:ATP binding"/>
    <property type="evidence" value="ECO:0007669"/>
    <property type="project" value="UniProtKB-UniRule"/>
</dbReference>
<dbReference type="GO" id="GO:0005829">
    <property type="term" value="C:cytosol"/>
    <property type="evidence" value="ECO:0007669"/>
    <property type="project" value="TreeGrafter"/>
</dbReference>
<feature type="domain" description="Aminoacyl-transfer RNA synthetases class-II family profile" evidence="11">
    <location>
        <begin position="33"/>
        <end position="468"/>
    </location>
</feature>
<evidence type="ECO:0000256" key="5">
    <source>
        <dbReference type="ARBA" id="ARBA00022741"/>
    </source>
</evidence>
<evidence type="ECO:0000256" key="3">
    <source>
        <dbReference type="ARBA" id="ARBA00022490"/>
    </source>
</evidence>
<comment type="similarity">
    <text evidence="10">Belongs to the class-II aminoacyl-tRNA synthetase family. ProS type 1 subfamily.</text>
</comment>
<evidence type="ECO:0000259" key="11">
    <source>
        <dbReference type="PROSITE" id="PS50862"/>
    </source>
</evidence>
<evidence type="ECO:0000256" key="9">
    <source>
        <dbReference type="ARBA" id="ARBA00047671"/>
    </source>
</evidence>
<keyword evidence="4 10" id="KW-0436">Ligase</keyword>
<evidence type="ECO:0000313" key="12">
    <source>
        <dbReference type="EMBL" id="BET44752.1"/>
    </source>
</evidence>
<evidence type="ECO:0000256" key="2">
    <source>
        <dbReference type="ARBA" id="ARBA00011738"/>
    </source>
</evidence>
<dbReference type="CDD" id="cd00861">
    <property type="entry name" value="ProRS_anticodon_short"/>
    <property type="match status" value="1"/>
</dbReference>
<dbReference type="InterPro" id="IPR036754">
    <property type="entry name" value="YbaK/aa-tRNA-synt-asso_dom_sf"/>
</dbReference>
<evidence type="ECO:0000256" key="7">
    <source>
        <dbReference type="ARBA" id="ARBA00022917"/>
    </source>
</evidence>
<evidence type="ECO:0000256" key="1">
    <source>
        <dbReference type="ARBA" id="ARBA00004496"/>
    </source>
</evidence>
<keyword evidence="8 10" id="KW-0030">Aminoacyl-tRNA synthetase</keyword>
<dbReference type="SUPFAM" id="SSF52954">
    <property type="entry name" value="Class II aaRS ABD-related"/>
    <property type="match status" value="1"/>
</dbReference>
<dbReference type="InterPro" id="IPR004500">
    <property type="entry name" value="Pro-tRNA-synth_IIa_bac-type"/>
</dbReference>
<dbReference type="EMBL" id="AP028961">
    <property type="protein sequence ID" value="BET44752.1"/>
    <property type="molecule type" value="Genomic_DNA"/>
</dbReference>
<comment type="subcellular location">
    <subcellularLocation>
        <location evidence="1 10">Cytoplasm</location>
    </subcellularLocation>
</comment>
<dbReference type="GO" id="GO:0004827">
    <property type="term" value="F:proline-tRNA ligase activity"/>
    <property type="evidence" value="ECO:0007669"/>
    <property type="project" value="UniProtKB-UniRule"/>
</dbReference>
<dbReference type="InterPro" id="IPR023717">
    <property type="entry name" value="Pro-tRNA-Synthase_IIa_type1"/>
</dbReference>
<dbReference type="InterPro" id="IPR004154">
    <property type="entry name" value="Anticodon-bd"/>
</dbReference>
<dbReference type="SUPFAM" id="SSF55826">
    <property type="entry name" value="YbaK/ProRS associated domain"/>
    <property type="match status" value="1"/>
</dbReference>
<dbReference type="GO" id="GO:0006433">
    <property type="term" value="P:prolyl-tRNA aminoacylation"/>
    <property type="evidence" value="ECO:0007669"/>
    <property type="project" value="UniProtKB-UniRule"/>
</dbReference>
<dbReference type="InterPro" id="IPR045864">
    <property type="entry name" value="aa-tRNA-synth_II/BPL/LPL"/>
</dbReference>
<evidence type="ECO:0000256" key="4">
    <source>
        <dbReference type="ARBA" id="ARBA00022598"/>
    </source>
</evidence>
<keyword evidence="5 10" id="KW-0547">Nucleotide-binding</keyword>
<proteinExistence type="inferred from homology"/>
<dbReference type="Gene3D" id="3.40.50.800">
    <property type="entry name" value="Anticodon-binding domain"/>
    <property type="match status" value="1"/>
</dbReference>
<dbReference type="NCBIfam" id="TIGR00409">
    <property type="entry name" value="proS_fam_II"/>
    <property type="match status" value="1"/>
</dbReference>
<evidence type="ECO:0000256" key="10">
    <source>
        <dbReference type="HAMAP-Rule" id="MF_01569"/>
    </source>
</evidence>
<dbReference type="PANTHER" id="PTHR42753:SF2">
    <property type="entry name" value="PROLINE--TRNA LIGASE"/>
    <property type="match status" value="1"/>
</dbReference>
<dbReference type="Pfam" id="PF04073">
    <property type="entry name" value="tRNA_edit"/>
    <property type="match status" value="1"/>
</dbReference>
<comment type="catalytic activity">
    <reaction evidence="9 10">
        <text>tRNA(Pro) + L-proline + ATP = L-prolyl-tRNA(Pro) + AMP + diphosphate</text>
        <dbReference type="Rhea" id="RHEA:14305"/>
        <dbReference type="Rhea" id="RHEA-COMP:9700"/>
        <dbReference type="Rhea" id="RHEA-COMP:9702"/>
        <dbReference type="ChEBI" id="CHEBI:30616"/>
        <dbReference type="ChEBI" id="CHEBI:33019"/>
        <dbReference type="ChEBI" id="CHEBI:60039"/>
        <dbReference type="ChEBI" id="CHEBI:78442"/>
        <dbReference type="ChEBI" id="CHEBI:78532"/>
        <dbReference type="ChEBI" id="CHEBI:456215"/>
        <dbReference type="EC" id="6.1.1.15"/>
    </reaction>
</comment>
<dbReference type="InterPro" id="IPR050062">
    <property type="entry name" value="Pro-tRNA_synthetase"/>
</dbReference>
<dbReference type="PANTHER" id="PTHR42753">
    <property type="entry name" value="MITOCHONDRIAL RIBOSOME PROTEIN L39/PROLYL-TRNA LIGASE FAMILY MEMBER"/>
    <property type="match status" value="1"/>
</dbReference>
<dbReference type="Pfam" id="PF03129">
    <property type="entry name" value="HGTP_anticodon"/>
    <property type="match status" value="1"/>
</dbReference>
<evidence type="ECO:0000256" key="8">
    <source>
        <dbReference type="ARBA" id="ARBA00023146"/>
    </source>
</evidence>
<name>A0AAT9G4U8_9ENTR</name>
<dbReference type="InterPro" id="IPR002316">
    <property type="entry name" value="Pro-tRNA-ligase_IIa"/>
</dbReference>
<dbReference type="PROSITE" id="PS50862">
    <property type="entry name" value="AA_TRNA_LIGASE_II"/>
    <property type="match status" value="1"/>
</dbReference>
<dbReference type="CDD" id="cd04334">
    <property type="entry name" value="ProRS-INS"/>
    <property type="match status" value="1"/>
</dbReference>
<dbReference type="NCBIfam" id="NF006625">
    <property type="entry name" value="PRK09194.1"/>
    <property type="match status" value="1"/>
</dbReference>
<organism evidence="12">
    <name type="scientific">Candidatus Aschnera chinzeii</name>
    <dbReference type="NCBI Taxonomy" id="1485666"/>
    <lineage>
        <taxon>Bacteria</taxon>
        <taxon>Pseudomonadati</taxon>
        <taxon>Pseudomonadota</taxon>
        <taxon>Gammaproteobacteria</taxon>
        <taxon>Enterobacterales</taxon>
        <taxon>Enterobacteriaceae</taxon>
        <taxon>Candidatus Aschnera</taxon>
    </lineage>
</organism>
<evidence type="ECO:0000256" key="6">
    <source>
        <dbReference type="ARBA" id="ARBA00022840"/>
    </source>
</evidence>
<comment type="domain">
    <text evidence="10">Consists of three domains: the N-terminal catalytic domain, the editing domain and the C-terminal anticodon-binding domain.</text>
</comment>
<dbReference type="InterPro" id="IPR006195">
    <property type="entry name" value="aa-tRNA-synth_II"/>
</dbReference>
<dbReference type="InterPro" id="IPR033730">
    <property type="entry name" value="ProRS_core_prok"/>
</dbReference>
<dbReference type="Gene3D" id="3.30.930.10">
    <property type="entry name" value="Bira Bifunctional Protein, Domain 2"/>
    <property type="match status" value="2"/>
</dbReference>
<keyword evidence="3 10" id="KW-0963">Cytoplasm</keyword>